<reference evidence="1 2" key="1">
    <citation type="submission" date="2016-11" db="EMBL/GenBank/DDBJ databases">
        <authorList>
            <person name="Jaros S."/>
            <person name="Januszkiewicz K."/>
            <person name="Wedrychowicz H."/>
        </authorList>
    </citation>
    <scope>NUCLEOTIDE SEQUENCE [LARGE SCALE GENOMIC DNA]</scope>
    <source>
        <strain evidence="1 2">DSM 15480</strain>
    </source>
</reference>
<protein>
    <submittedName>
        <fullName evidence="1">Uncharacterized protein</fullName>
    </submittedName>
</protein>
<name>A0A1M6V9P9_9FIRM</name>
<proteinExistence type="predicted"/>
<dbReference type="OrthoDB" id="2068275at2"/>
<dbReference type="RefSeq" id="WP_073113009.1">
    <property type="nucleotide sequence ID" value="NZ_FQZY01000086.1"/>
</dbReference>
<dbReference type="AlphaFoldDB" id="A0A1M6V9P9"/>
<dbReference type="STRING" id="1121950.SAMN02745243_03717"/>
<organism evidence="1 2">
    <name type="scientific">Hespellia stercorisuis DSM 15480</name>
    <dbReference type="NCBI Taxonomy" id="1121950"/>
    <lineage>
        <taxon>Bacteria</taxon>
        <taxon>Bacillati</taxon>
        <taxon>Bacillota</taxon>
        <taxon>Clostridia</taxon>
        <taxon>Lachnospirales</taxon>
        <taxon>Lachnospiraceae</taxon>
        <taxon>Hespellia</taxon>
    </lineage>
</organism>
<evidence type="ECO:0000313" key="2">
    <source>
        <dbReference type="Proteomes" id="UP000184301"/>
    </source>
</evidence>
<gene>
    <name evidence="1" type="ORF">SAMN02745243_03717</name>
</gene>
<dbReference type="Proteomes" id="UP000184301">
    <property type="component" value="Unassembled WGS sequence"/>
</dbReference>
<dbReference type="EMBL" id="FQZY01000086">
    <property type="protein sequence ID" value="SHK78210.1"/>
    <property type="molecule type" value="Genomic_DNA"/>
</dbReference>
<accession>A0A1M6V9P9</accession>
<evidence type="ECO:0000313" key="1">
    <source>
        <dbReference type="EMBL" id="SHK78210.1"/>
    </source>
</evidence>
<keyword evidence="2" id="KW-1185">Reference proteome</keyword>
<sequence>MSFRDELNSVSRTPEEVQKIAQNEEYACGLQSAILDYKEIKEEMLELANSGAYTVLPNGKHQIHMYYKFSSIQADFQLKRTETRVNKTILNRKGSYAYRMYYVKNNHYHYDAYMEKLKELSKNDDIDVRTVGLYDYHNNLQVFDINSGFVGFALLENHFSVCIECKTEY</sequence>